<dbReference type="InterPro" id="IPR020807">
    <property type="entry name" value="PKS_DH"/>
</dbReference>
<dbReference type="InterPro" id="IPR049552">
    <property type="entry name" value="PKS_DH_N"/>
</dbReference>
<evidence type="ECO:0000259" key="10">
    <source>
        <dbReference type="PROSITE" id="PS52019"/>
    </source>
</evidence>
<dbReference type="SMART" id="SM00827">
    <property type="entry name" value="PKS_AT"/>
    <property type="match status" value="1"/>
</dbReference>
<evidence type="ECO:0000313" key="11">
    <source>
        <dbReference type="EMBL" id="KAL2793728.1"/>
    </source>
</evidence>
<dbReference type="SUPFAM" id="SSF52151">
    <property type="entry name" value="FabD/lysophospholipase-like"/>
    <property type="match status" value="1"/>
</dbReference>
<keyword evidence="5" id="KW-0511">Multifunctional enzyme</keyword>
<dbReference type="SUPFAM" id="SSF55048">
    <property type="entry name" value="Probable ACP-binding domain of malonyl-CoA ACP transacylase"/>
    <property type="match status" value="1"/>
</dbReference>
<dbReference type="Gene3D" id="3.10.129.110">
    <property type="entry name" value="Polyketide synthase dehydratase"/>
    <property type="match status" value="1"/>
</dbReference>
<dbReference type="InterPro" id="IPR009081">
    <property type="entry name" value="PP-bd_ACP"/>
</dbReference>
<keyword evidence="1" id="KW-0596">Phosphopantetheine</keyword>
<dbReference type="InterPro" id="IPR013154">
    <property type="entry name" value="ADH-like_N"/>
</dbReference>
<dbReference type="CDD" id="cd00833">
    <property type="entry name" value="PKS"/>
    <property type="match status" value="1"/>
</dbReference>
<dbReference type="SUPFAM" id="SSF51735">
    <property type="entry name" value="NAD(P)-binding Rossmann-fold domains"/>
    <property type="match status" value="2"/>
</dbReference>
<feature type="domain" description="PKS/mFAS DH" evidence="10">
    <location>
        <begin position="941"/>
        <end position="1226"/>
    </location>
</feature>
<feature type="region of interest" description="Disordered" evidence="7">
    <location>
        <begin position="1"/>
        <end position="53"/>
    </location>
</feature>
<dbReference type="InterPro" id="IPR032821">
    <property type="entry name" value="PKS_assoc"/>
</dbReference>
<dbReference type="InterPro" id="IPR014031">
    <property type="entry name" value="Ketoacyl_synth_C"/>
</dbReference>
<dbReference type="PANTHER" id="PTHR43775:SF49">
    <property type="entry name" value="SYNTHASE, PUTATIVE (JCVI)-RELATED"/>
    <property type="match status" value="1"/>
</dbReference>
<dbReference type="EMBL" id="JBFTWV010000054">
    <property type="protein sequence ID" value="KAL2793728.1"/>
    <property type="molecule type" value="Genomic_DNA"/>
</dbReference>
<dbReference type="Pfam" id="PF21089">
    <property type="entry name" value="PKS_DH_N"/>
    <property type="match status" value="1"/>
</dbReference>
<dbReference type="PROSITE" id="PS52004">
    <property type="entry name" value="KS3_2"/>
    <property type="match status" value="1"/>
</dbReference>
<protein>
    <recommendedName>
        <fullName evidence="13">Polyketide synthase</fullName>
    </recommendedName>
</protein>
<dbReference type="InterPro" id="IPR042104">
    <property type="entry name" value="PKS_dehydratase_sf"/>
</dbReference>
<dbReference type="InterPro" id="IPR016035">
    <property type="entry name" value="Acyl_Trfase/lysoPLipase"/>
</dbReference>
<dbReference type="Pfam" id="PF08240">
    <property type="entry name" value="ADH_N"/>
    <property type="match status" value="1"/>
</dbReference>
<dbReference type="InterPro" id="IPR020841">
    <property type="entry name" value="PKS_Beta-ketoAc_synthase_dom"/>
</dbReference>
<dbReference type="Gene3D" id="3.40.50.150">
    <property type="entry name" value="Vaccinia Virus protein VP39"/>
    <property type="match status" value="1"/>
</dbReference>
<dbReference type="Pfam" id="PF00109">
    <property type="entry name" value="ketoacyl-synt"/>
    <property type="match status" value="1"/>
</dbReference>
<dbReference type="SUPFAM" id="SSF53335">
    <property type="entry name" value="S-adenosyl-L-methionine-dependent methyltransferases"/>
    <property type="match status" value="1"/>
</dbReference>
<dbReference type="InterPro" id="IPR011032">
    <property type="entry name" value="GroES-like_sf"/>
</dbReference>
<dbReference type="InterPro" id="IPR001227">
    <property type="entry name" value="Ac_transferase_dom_sf"/>
</dbReference>
<comment type="caution">
    <text evidence="11">The sequence shown here is derived from an EMBL/GenBank/DDBJ whole genome shotgun (WGS) entry which is preliminary data.</text>
</comment>
<keyword evidence="3" id="KW-0489">Methyltransferase</keyword>
<dbReference type="PROSITE" id="PS52019">
    <property type="entry name" value="PKS_MFAS_DH"/>
    <property type="match status" value="1"/>
</dbReference>
<feature type="region of interest" description="N-terminal hotdog fold" evidence="6">
    <location>
        <begin position="941"/>
        <end position="1070"/>
    </location>
</feature>
<dbReference type="SMART" id="SM00825">
    <property type="entry name" value="PKS_KS"/>
    <property type="match status" value="1"/>
</dbReference>
<dbReference type="Pfam" id="PF08659">
    <property type="entry name" value="KR"/>
    <property type="match status" value="1"/>
</dbReference>
<feature type="compositionally biased region" description="Polar residues" evidence="7">
    <location>
        <begin position="1"/>
        <end position="11"/>
    </location>
</feature>
<evidence type="ECO:0000256" key="6">
    <source>
        <dbReference type="PROSITE-ProRule" id="PRU01363"/>
    </source>
</evidence>
<dbReference type="InterPro" id="IPR013968">
    <property type="entry name" value="PKS_KR"/>
</dbReference>
<dbReference type="InterPro" id="IPR049900">
    <property type="entry name" value="PKS_mFAS_DH"/>
</dbReference>
<dbReference type="Gene3D" id="3.40.366.10">
    <property type="entry name" value="Malonyl-Coenzyme A Acyl Carrier Protein, domain 2"/>
    <property type="match status" value="1"/>
</dbReference>
<feature type="active site" description="Proton donor; for dehydratase activity" evidence="6">
    <location>
        <position position="1143"/>
    </location>
</feature>
<dbReference type="InterPro" id="IPR050091">
    <property type="entry name" value="PKS_NRPS_Biosynth_Enz"/>
</dbReference>
<dbReference type="Gene3D" id="3.40.47.10">
    <property type="match status" value="1"/>
</dbReference>
<dbReference type="SUPFAM" id="SSF47336">
    <property type="entry name" value="ACP-like"/>
    <property type="match status" value="1"/>
</dbReference>
<dbReference type="SUPFAM" id="SSF50129">
    <property type="entry name" value="GroES-like"/>
    <property type="match status" value="1"/>
</dbReference>
<keyword evidence="4" id="KW-0808">Transferase</keyword>
<dbReference type="SUPFAM" id="SSF53901">
    <property type="entry name" value="Thiolase-like"/>
    <property type="match status" value="1"/>
</dbReference>
<evidence type="ECO:0000256" key="3">
    <source>
        <dbReference type="ARBA" id="ARBA00022603"/>
    </source>
</evidence>
<evidence type="ECO:0000256" key="5">
    <source>
        <dbReference type="ARBA" id="ARBA00023268"/>
    </source>
</evidence>
<feature type="region of interest" description="Disordered" evidence="7">
    <location>
        <begin position="2475"/>
        <end position="2494"/>
    </location>
</feature>
<dbReference type="Gene3D" id="3.90.180.10">
    <property type="entry name" value="Medium-chain alcohol dehydrogenases, catalytic domain"/>
    <property type="match status" value="1"/>
</dbReference>
<dbReference type="InterPro" id="IPR014030">
    <property type="entry name" value="Ketoacyl_synth_N"/>
</dbReference>
<evidence type="ECO:0000259" key="8">
    <source>
        <dbReference type="PROSITE" id="PS50075"/>
    </source>
</evidence>
<dbReference type="Pfam" id="PF16197">
    <property type="entry name" value="KAsynt_C_assoc"/>
    <property type="match status" value="1"/>
</dbReference>
<dbReference type="InterPro" id="IPR036736">
    <property type="entry name" value="ACP-like_sf"/>
</dbReference>
<gene>
    <name evidence="11" type="ORF">BJX66DRAFT_338621</name>
</gene>
<dbReference type="PROSITE" id="PS00606">
    <property type="entry name" value="KS3_1"/>
    <property type="match status" value="1"/>
</dbReference>
<dbReference type="InterPro" id="IPR016036">
    <property type="entry name" value="Malonyl_transacylase_ACP-bd"/>
</dbReference>
<keyword evidence="12" id="KW-1185">Reference proteome</keyword>
<dbReference type="InterPro" id="IPR057326">
    <property type="entry name" value="KR_dom"/>
</dbReference>
<name>A0ABR4G3X4_9EURO</name>
<dbReference type="Gene3D" id="3.30.70.3290">
    <property type="match status" value="1"/>
</dbReference>
<reference evidence="11 12" key="1">
    <citation type="submission" date="2024-07" db="EMBL/GenBank/DDBJ databases">
        <title>Section-level genome sequencing and comparative genomics of Aspergillus sections Usti and Cavernicolus.</title>
        <authorList>
            <consortium name="Lawrence Berkeley National Laboratory"/>
            <person name="Nybo J.L."/>
            <person name="Vesth T.C."/>
            <person name="Theobald S."/>
            <person name="Frisvad J.C."/>
            <person name="Larsen T.O."/>
            <person name="Kjaerboelling I."/>
            <person name="Rothschild-Mancinelli K."/>
            <person name="Lyhne E.K."/>
            <person name="Kogle M.E."/>
            <person name="Barry K."/>
            <person name="Clum A."/>
            <person name="Na H."/>
            <person name="Ledsgaard L."/>
            <person name="Lin J."/>
            <person name="Lipzen A."/>
            <person name="Kuo A."/>
            <person name="Riley R."/>
            <person name="Mondo S."/>
            <person name="Labutti K."/>
            <person name="Haridas S."/>
            <person name="Pangalinan J."/>
            <person name="Salamov A.A."/>
            <person name="Simmons B.A."/>
            <person name="Magnuson J.K."/>
            <person name="Chen J."/>
            <person name="Drula E."/>
            <person name="Henrissat B."/>
            <person name="Wiebenga A."/>
            <person name="Lubbers R.J."/>
            <person name="Gomes A.C."/>
            <person name="Makela M.R."/>
            <person name="Stajich J."/>
            <person name="Grigoriev I.V."/>
            <person name="Mortensen U.H."/>
            <person name="De Vries R.P."/>
            <person name="Baker S.E."/>
            <person name="Andersen M.R."/>
        </authorList>
    </citation>
    <scope>NUCLEOTIDE SEQUENCE [LARGE SCALE GENOMIC DNA]</scope>
    <source>
        <strain evidence="11 12">CBS 209.92</strain>
    </source>
</reference>
<dbReference type="InterPro" id="IPR018201">
    <property type="entry name" value="Ketoacyl_synth_AS"/>
</dbReference>
<dbReference type="InterPro" id="IPR036291">
    <property type="entry name" value="NAD(P)-bd_dom_sf"/>
</dbReference>
<dbReference type="CDD" id="cd02440">
    <property type="entry name" value="AdoMet_MTases"/>
    <property type="match status" value="1"/>
</dbReference>
<dbReference type="InterPro" id="IPR014043">
    <property type="entry name" value="Acyl_transferase_dom"/>
</dbReference>
<evidence type="ECO:0008006" key="13">
    <source>
        <dbReference type="Google" id="ProtNLM"/>
    </source>
</evidence>
<feature type="domain" description="Ketosynthase family 3 (KS3)" evidence="9">
    <location>
        <begin position="58"/>
        <end position="477"/>
    </location>
</feature>
<proteinExistence type="predicted"/>
<dbReference type="Pfam" id="PF02801">
    <property type="entry name" value="Ketoacyl-synt_C"/>
    <property type="match status" value="1"/>
</dbReference>
<organism evidence="11 12">
    <name type="scientific">Aspergillus keveii</name>
    <dbReference type="NCBI Taxonomy" id="714993"/>
    <lineage>
        <taxon>Eukaryota</taxon>
        <taxon>Fungi</taxon>
        <taxon>Dikarya</taxon>
        <taxon>Ascomycota</taxon>
        <taxon>Pezizomycotina</taxon>
        <taxon>Eurotiomycetes</taxon>
        <taxon>Eurotiomycetidae</taxon>
        <taxon>Eurotiales</taxon>
        <taxon>Aspergillaceae</taxon>
        <taxon>Aspergillus</taxon>
        <taxon>Aspergillus subgen. Nidulantes</taxon>
    </lineage>
</organism>
<evidence type="ECO:0000313" key="12">
    <source>
        <dbReference type="Proteomes" id="UP001610563"/>
    </source>
</evidence>
<accession>A0ABR4G3X4</accession>
<dbReference type="Pfam" id="PF08242">
    <property type="entry name" value="Methyltransf_12"/>
    <property type="match status" value="1"/>
</dbReference>
<evidence type="ECO:0000256" key="1">
    <source>
        <dbReference type="ARBA" id="ARBA00022450"/>
    </source>
</evidence>
<keyword evidence="2" id="KW-0597">Phosphoprotein</keyword>
<dbReference type="CDD" id="cd05195">
    <property type="entry name" value="enoyl_red"/>
    <property type="match status" value="1"/>
</dbReference>
<dbReference type="Gene3D" id="3.40.50.720">
    <property type="entry name" value="NAD(P)-binding Rossmann-like Domain"/>
    <property type="match status" value="1"/>
</dbReference>
<dbReference type="Proteomes" id="UP001610563">
    <property type="component" value="Unassembled WGS sequence"/>
</dbReference>
<dbReference type="InterPro" id="IPR013217">
    <property type="entry name" value="Methyltransf_12"/>
</dbReference>
<dbReference type="PANTHER" id="PTHR43775">
    <property type="entry name" value="FATTY ACID SYNTHASE"/>
    <property type="match status" value="1"/>
</dbReference>
<dbReference type="InterPro" id="IPR049551">
    <property type="entry name" value="PKS_DH_C"/>
</dbReference>
<sequence length="2494" mass="273918">MVSFTADQFQTDGDAAAEHGEPVAQQRVYPEEDTVESTQSGSAGGGINDEEYMNPNGCPPIAIVGMALRLPGGLKSPSDLWTFLLEKRNGVCEVPGTRYTVDSFYSTTQPRSVKTRHGYYLHEDQDPAFFDAPFFSINAHEAGRMDPQQRQLLEVLWECLESAGETNWRGKRIGCYVGVYGEDWLDLASKDPQHTDRYHILGTGQFALANRLSYEFDFQGPSMTVQTGCSASLVGLHEACQALYSGDCSSAIVAGTNLMFAPTMTATMSDNTVMSPTGTCRTFDEKADGYGRGEGVNALYVKRLEDAIRDNDPIRAVIRATSTNCDGHTPSITTPGSHSQEALVRWAYKKAGIQDIAQTGFFECHGTGTVAGDTAEASVVAKLFEGKGIVIGAVKPNVGHGEGASGISSVIKGVLSLEHKTIPPNVFFDKWNPNIPFEAGKLHVPVEAMAWPAGRAERVSVNCFGVGGANAHAILDSVPSFCGEELRPVTVPAESARLLVVSSRSTESLKQRIRAITDYANSDLGKLQDLAYTLGVRREHLSHRAFVIAKPNELISETDFQTARDRAPEVTLVFTGQGAQWLGMGRDLLDAFPSARRDIQRLDQALKNIPDAPAWSLEEELCKVEGSRVNEAEFSQPLCTALQIALVNILSAWEIKASSVVGHSSGEIAAAYAAGAITAKSAITIAYYRGKLAKQVEGKGAMAAVGLGRDEVTPILEDGVIIGCENSPSSVTLSGDIDAVDRVMEAIRSKFPDALCRRLRVATAYHSTYMSQIGPQYEQSIASFIEHNESMVPLFSSVTSSIITEPSELNASYWRRNLESPVLFSSAVKSILAKSKNRAFLEVGPHSALSGPLQQIFRTVETKSDLTYIPTLIRNESDSRAQLLSTAGLAHSCGVSIDLETINGPGNTLGNLPPYPWQHNTKYWHDSRLTRDWRFRKYPHHEILGARSVESSEIEPAWRNVLRLEDVPWINEHALQGNVIFPAAGYTSMAGEAALQLSPDANDYSIRNMVIKNPLLMKESADYELITTLKPVKITDLLESEWYAFTIVSFDGTSWTKHCHGQVRAGADNDRPPPGRNIEQYARVLDVDTCYRYVDRLGFAYGPLFRRFTSLSADPTTRKAAGTLLDLDITPPSRYTLHPAILDHLLQTFPMAIAQGLARRFQIIVPAAIGHIYVRLPAIKEMSLEALMAETGFGTWTGQGIMMAGEEVVLSMSDVAGFPASGTDAVASGIPVGSQVRWMPDVDFIQPGSLIKPSVLDERYKNVMGASQDLAVLYVLNTAAKLASATCEFEQVAWKTWITETALKLEKEHSKWSSMTQSEREELIESISSQLRSEDEEGPAPLPSMRYIYEHCVEIATSNTLPDEVRTQIDAYATYLQSTQDWSHFLTLLGHSNPVMRILEIGGGTGATTCAVLKHLKSPEGVRLYSSYTFTDAAEENLEAAKKRFVDEDVEYKEFDVTKDVEEQGLQLHSFDLVIASKLDKSLKNIHALLAPRGRLLLHDLSPDLSTSYIMGLLPAWIAGQAPCQKMPLLDGLNVALRTAGFNGNETISWDADPPRYAALSVLSSVASEAVDKKTIVLLTEDTPGPWAEVLRSILTDQGYIAGISTLRGDLSSDGNSLIISLLDIDGPYLHNMSEEGYLAIQNLLRRIEKTPILWVTKTSQIRCLDPRYGLIFGFSRTMRHEKEADFSIFETGSFDDEAAQSLLRLIEKLTWSRQTPGFYREYEFSLYEGAIHVGRCHWITPTDQMEGQFSESLPRRLDIESLGSIDTLRWTPFEDPELKEGEVEIDMHYVGLNFRDILVALGLFGEPNEFGLEGSGIVRRVAPGAIRDLKPGDRVALLTTGTFRTRFVVHSRYCIRVPEHVSLEDAATMPSVYITACYCLVHLARLHKSETVLIHSACGGVGLAAIRVCEYIGATIYATVGSKEKAQYLMTRFSIPRHRIFNSRSTDFLHDVMRETNGRGVDVVLNSLTGSLLHASWDCLASFGRMIELGKRDFLSNGQLSMGPFIKNRAYIGFDLTQVGKEAYHTYETMHTQFEELSAKNELVPIRPVKVYEATEVVDAFRYMQQGVHMGKILVKVPEDPATLAFAPGLSPFSFNPDASYLLAGGLGGLGRSVSTWMVEQGARHLVYLSRSAGLSDGDKAFVRELETQGCQAICVPGDVTVKEDVELAVSQCPRPLAGIAQLSGVLRDAMFDKMTHDEWTTCLAPKVQGTWNLHNATQDLNLDFFILVGSVSGVCGTPGQANYASANSFLGSFTTYRRNLGLPAGIVDLGAIEDVGMLAKNPELIQKAQSFSLCFPTEQQLIDGLKLALSQCAKPPPAESKQSTSCIIGLSNTKPLSNPNTRPLWVRHDSRFSLYTNLESQSSEPVQGQSNELRSLLRRVEHNPSLLNDPESEAIVRREIGTQVTQRMAQAQDMDEDEIAGIAIDSLMAIEIRGWARRNLGLEITLVQIAKAKTVGGLTRAAIEHLKVKYGLDEAKDGGEEGNGERDEGRQE</sequence>
<dbReference type="InterPro" id="IPR020843">
    <property type="entry name" value="ER"/>
</dbReference>
<dbReference type="SMART" id="SM00822">
    <property type="entry name" value="PKS_KR"/>
    <property type="match status" value="1"/>
</dbReference>
<dbReference type="Pfam" id="PF13602">
    <property type="entry name" value="ADH_zinc_N_2"/>
    <property type="match status" value="1"/>
</dbReference>
<dbReference type="InterPro" id="IPR029063">
    <property type="entry name" value="SAM-dependent_MTases_sf"/>
</dbReference>
<dbReference type="Pfam" id="PF00550">
    <property type="entry name" value="PP-binding"/>
    <property type="match status" value="1"/>
</dbReference>
<feature type="region of interest" description="C-terminal hotdog fold" evidence="6">
    <location>
        <begin position="1082"/>
        <end position="1226"/>
    </location>
</feature>
<dbReference type="InterPro" id="IPR016039">
    <property type="entry name" value="Thiolase-like"/>
</dbReference>
<dbReference type="SMART" id="SM00829">
    <property type="entry name" value="PKS_ER"/>
    <property type="match status" value="1"/>
</dbReference>
<dbReference type="SMART" id="SM00826">
    <property type="entry name" value="PKS_DH"/>
    <property type="match status" value="1"/>
</dbReference>
<dbReference type="PROSITE" id="PS50075">
    <property type="entry name" value="CARRIER"/>
    <property type="match status" value="1"/>
</dbReference>
<feature type="active site" description="Proton acceptor; for dehydratase activity" evidence="6">
    <location>
        <position position="973"/>
    </location>
</feature>
<evidence type="ECO:0000256" key="2">
    <source>
        <dbReference type="ARBA" id="ARBA00022553"/>
    </source>
</evidence>
<evidence type="ECO:0000256" key="7">
    <source>
        <dbReference type="SAM" id="MobiDB-lite"/>
    </source>
</evidence>
<dbReference type="Pfam" id="PF14765">
    <property type="entry name" value="PS-DH"/>
    <property type="match status" value="1"/>
</dbReference>
<evidence type="ECO:0000256" key="4">
    <source>
        <dbReference type="ARBA" id="ARBA00022679"/>
    </source>
</evidence>
<evidence type="ECO:0000259" key="9">
    <source>
        <dbReference type="PROSITE" id="PS52004"/>
    </source>
</evidence>
<dbReference type="Pfam" id="PF00698">
    <property type="entry name" value="Acyl_transf_1"/>
    <property type="match status" value="1"/>
</dbReference>
<feature type="domain" description="Carrier" evidence="8">
    <location>
        <begin position="2392"/>
        <end position="2468"/>
    </location>
</feature>